<feature type="compositionally biased region" description="Basic and acidic residues" evidence="1">
    <location>
        <begin position="314"/>
        <end position="340"/>
    </location>
</feature>
<gene>
    <name evidence="3" type="ORF">PHMEG_0002011</name>
</gene>
<feature type="compositionally biased region" description="Basic and acidic residues" evidence="1">
    <location>
        <begin position="62"/>
        <end position="74"/>
    </location>
</feature>
<proteinExistence type="predicted"/>
<dbReference type="AlphaFoldDB" id="A0A225X0C0"/>
<feature type="compositionally biased region" description="Basic and acidic residues" evidence="1">
    <location>
        <begin position="233"/>
        <end position="261"/>
    </location>
</feature>
<feature type="domain" description="DUF6818" evidence="2">
    <location>
        <begin position="1"/>
        <end position="79"/>
    </location>
</feature>
<dbReference type="Pfam" id="PF20681">
    <property type="entry name" value="DUF6818"/>
    <property type="match status" value="1"/>
</dbReference>
<keyword evidence="4" id="KW-1185">Reference proteome</keyword>
<dbReference type="PANTHER" id="PTHR34409:SF1">
    <property type="entry name" value="MYB-LIKE DOMAIN-CONTAINING PROTEIN"/>
    <property type="match status" value="1"/>
</dbReference>
<organism evidence="3 4">
    <name type="scientific">Phytophthora megakarya</name>
    <dbReference type="NCBI Taxonomy" id="4795"/>
    <lineage>
        <taxon>Eukaryota</taxon>
        <taxon>Sar</taxon>
        <taxon>Stramenopiles</taxon>
        <taxon>Oomycota</taxon>
        <taxon>Peronosporomycetes</taxon>
        <taxon>Peronosporales</taxon>
        <taxon>Peronosporaceae</taxon>
        <taxon>Phytophthora</taxon>
    </lineage>
</organism>
<dbReference type="STRING" id="4795.A0A225X0C0"/>
<protein>
    <recommendedName>
        <fullName evidence="2">DUF6818 domain-containing protein</fullName>
    </recommendedName>
</protein>
<dbReference type="EMBL" id="NBNE01000082">
    <property type="protein sequence ID" value="OWZ23142.1"/>
    <property type="molecule type" value="Genomic_DNA"/>
</dbReference>
<reference evidence="4" key="1">
    <citation type="submission" date="2017-03" db="EMBL/GenBank/DDBJ databases">
        <title>Phytopthora megakarya and P. palmivora, two closely related causual agents of cacao black pod achieved similar genome size and gene model numbers by different mechanisms.</title>
        <authorList>
            <person name="Ali S."/>
            <person name="Shao J."/>
            <person name="Larry D.J."/>
            <person name="Kronmiller B."/>
            <person name="Shen D."/>
            <person name="Strem M.D."/>
            <person name="Melnick R.L."/>
            <person name="Guiltinan M.J."/>
            <person name="Tyler B.M."/>
            <person name="Meinhardt L.W."/>
            <person name="Bailey B.A."/>
        </authorList>
    </citation>
    <scope>NUCLEOTIDE SEQUENCE [LARGE SCALE GENOMIC DNA]</scope>
    <source>
        <strain evidence="4">zdho120</strain>
    </source>
</reference>
<dbReference type="PANTHER" id="PTHR34409">
    <property type="entry name" value="SET DOMAIN-CONTAINING PROTEIN"/>
    <property type="match status" value="1"/>
</dbReference>
<dbReference type="OrthoDB" id="129740at2759"/>
<evidence type="ECO:0000313" key="4">
    <source>
        <dbReference type="Proteomes" id="UP000198211"/>
    </source>
</evidence>
<feature type="compositionally biased region" description="Basic and acidic residues" evidence="1">
    <location>
        <begin position="136"/>
        <end position="148"/>
    </location>
</feature>
<feature type="compositionally biased region" description="Basic residues" evidence="1">
    <location>
        <begin position="179"/>
        <end position="191"/>
    </location>
</feature>
<dbReference type="Proteomes" id="UP000198211">
    <property type="component" value="Unassembled WGS sequence"/>
</dbReference>
<evidence type="ECO:0000313" key="3">
    <source>
        <dbReference type="EMBL" id="OWZ23142.1"/>
    </source>
</evidence>
<name>A0A225X0C0_9STRA</name>
<feature type="compositionally biased region" description="Polar residues" evidence="1">
    <location>
        <begin position="149"/>
        <end position="167"/>
    </location>
</feature>
<feature type="compositionally biased region" description="Polar residues" evidence="1">
    <location>
        <begin position="117"/>
        <end position="134"/>
    </location>
</feature>
<dbReference type="InterPro" id="IPR049203">
    <property type="entry name" value="DUF6818"/>
</dbReference>
<evidence type="ECO:0000256" key="1">
    <source>
        <dbReference type="SAM" id="MobiDB-lite"/>
    </source>
</evidence>
<feature type="compositionally biased region" description="Basic and acidic residues" evidence="1">
    <location>
        <begin position="282"/>
        <end position="296"/>
    </location>
</feature>
<feature type="region of interest" description="Disordered" evidence="1">
    <location>
        <begin position="62"/>
        <end position="340"/>
    </location>
</feature>
<sequence length="424" mass="49102">MWEQVAVRFNANRARGTLERDVESLRRKFKNLYAKPKPSGHGEVPARLRPIVMAKAAQLKIEAEGGAHTSHDGLDDGEDDEELDRDVLEASEDQGPTLMDVNVNPRAYHRRTEDKQTPSTPSHESTVQSESSNDVLPERNRVDEESGHQHSMISSKPTQADQDNTLASAPPRSLASTTPKKRTPGRPRRARREPVPTVATPDGPPLHRDPARVTADTEEANAHRRLSVSSDRLGGEDLRIVRDNIDLFTRRQTNDNGKRPVPDTTRQESSSYSKTRRSRAKQRMEEIQRDVDDIGDKLSSSGDDIMRMLLLFQKDSDRRAEAEERRRRDEREERAEAERIERAEREILRRQETEEAERRRQQDIVLAREERDELRRSEALRELNLAQEREESRRRFEERLELERIESCQRHEQMMLVLSNMQKK</sequence>
<comment type="caution">
    <text evidence="3">The sequence shown here is derived from an EMBL/GenBank/DDBJ whole genome shotgun (WGS) entry which is preliminary data.</text>
</comment>
<accession>A0A225X0C0</accession>
<feature type="compositionally biased region" description="Acidic residues" evidence="1">
    <location>
        <begin position="75"/>
        <end position="92"/>
    </location>
</feature>
<evidence type="ECO:0000259" key="2">
    <source>
        <dbReference type="Pfam" id="PF20681"/>
    </source>
</evidence>